<dbReference type="EMBL" id="FMBL01000002">
    <property type="protein sequence ID" value="SCC80064.1"/>
    <property type="molecule type" value="Genomic_DNA"/>
</dbReference>
<feature type="chain" id="PRO_5008692891" description="Secreted protein" evidence="2">
    <location>
        <begin position="34"/>
        <end position="95"/>
    </location>
</feature>
<dbReference type="STRING" id="1505727.GA0061077_0978"/>
<protein>
    <recommendedName>
        <fullName evidence="5">Secreted protein</fullName>
    </recommendedName>
</protein>
<proteinExistence type="predicted"/>
<feature type="region of interest" description="Disordered" evidence="1">
    <location>
        <begin position="62"/>
        <end position="95"/>
    </location>
</feature>
<sequence length="95" mass="10508">MFHLDANHRIRKAVVIALSLTTCVCFTPLSANAADIQLSDSQVDGILDEYAAQIQNDYSGIASRADENNEESLLAKKNSEQKSMAPENRNDPKER</sequence>
<evidence type="ECO:0000313" key="4">
    <source>
        <dbReference type="Proteomes" id="UP000242610"/>
    </source>
</evidence>
<evidence type="ECO:0000256" key="2">
    <source>
        <dbReference type="SAM" id="SignalP"/>
    </source>
</evidence>
<keyword evidence="2" id="KW-0732">Signal</keyword>
<name>A0A1C4H502_9BIFI</name>
<dbReference type="RefSeq" id="WP_091847822.1">
    <property type="nucleotide sequence ID" value="NZ_JACHWK010000019.1"/>
</dbReference>
<organism evidence="3 4">
    <name type="scientific">Bifidobacterium commune</name>
    <dbReference type="NCBI Taxonomy" id="1505727"/>
    <lineage>
        <taxon>Bacteria</taxon>
        <taxon>Bacillati</taxon>
        <taxon>Actinomycetota</taxon>
        <taxon>Actinomycetes</taxon>
        <taxon>Bifidobacteriales</taxon>
        <taxon>Bifidobacteriaceae</taxon>
        <taxon>Bifidobacterium</taxon>
    </lineage>
</organism>
<reference evidence="4" key="1">
    <citation type="submission" date="2016-08" db="EMBL/GenBank/DDBJ databases">
        <authorList>
            <person name="Varghese N."/>
            <person name="Submissions Spin"/>
        </authorList>
    </citation>
    <scope>NUCLEOTIDE SEQUENCE [LARGE SCALE GENOMIC DNA]</scope>
    <source>
        <strain evidence="4">R-52791</strain>
    </source>
</reference>
<feature type="signal peptide" evidence="2">
    <location>
        <begin position="1"/>
        <end position="33"/>
    </location>
</feature>
<keyword evidence="4" id="KW-1185">Reference proteome</keyword>
<dbReference type="Proteomes" id="UP000242610">
    <property type="component" value="Unassembled WGS sequence"/>
</dbReference>
<evidence type="ECO:0000256" key="1">
    <source>
        <dbReference type="SAM" id="MobiDB-lite"/>
    </source>
</evidence>
<evidence type="ECO:0000313" key="3">
    <source>
        <dbReference type="EMBL" id="SCC80064.1"/>
    </source>
</evidence>
<accession>A0A1C4H502</accession>
<gene>
    <name evidence="3" type="ORF">GA0061077_0978</name>
</gene>
<evidence type="ECO:0008006" key="5">
    <source>
        <dbReference type="Google" id="ProtNLM"/>
    </source>
</evidence>
<dbReference type="AlphaFoldDB" id="A0A1C4H502"/>